<dbReference type="EMBL" id="QGKU01000060">
    <property type="protein sequence ID" value="PWR01214.1"/>
    <property type="molecule type" value="Genomic_DNA"/>
</dbReference>
<feature type="domain" description="Cupin type-2" evidence="1">
    <location>
        <begin position="38"/>
        <end position="92"/>
    </location>
</feature>
<name>A0A2V2LCG3_9RHOB</name>
<keyword evidence="3" id="KW-1185">Reference proteome</keyword>
<accession>A0A2V2LCG3</accession>
<dbReference type="AlphaFoldDB" id="A0A2V2LCG3"/>
<dbReference type="Pfam" id="PF07883">
    <property type="entry name" value="Cupin_2"/>
    <property type="match status" value="1"/>
</dbReference>
<evidence type="ECO:0000259" key="1">
    <source>
        <dbReference type="Pfam" id="PF07883"/>
    </source>
</evidence>
<dbReference type="Gene3D" id="2.60.120.10">
    <property type="entry name" value="Jelly Rolls"/>
    <property type="match status" value="1"/>
</dbReference>
<comment type="caution">
    <text evidence="2">The sequence shown here is derived from an EMBL/GenBank/DDBJ whole genome shotgun (WGS) entry which is preliminary data.</text>
</comment>
<evidence type="ECO:0000313" key="3">
    <source>
        <dbReference type="Proteomes" id="UP000245680"/>
    </source>
</evidence>
<proteinExistence type="predicted"/>
<dbReference type="InterPro" id="IPR011051">
    <property type="entry name" value="RmlC_Cupin_sf"/>
</dbReference>
<dbReference type="InterPro" id="IPR014710">
    <property type="entry name" value="RmlC-like_jellyroll"/>
</dbReference>
<gene>
    <name evidence="2" type="ORF">DKT77_18530</name>
</gene>
<evidence type="ECO:0000313" key="2">
    <source>
        <dbReference type="EMBL" id="PWR01214.1"/>
    </source>
</evidence>
<dbReference type="OrthoDB" id="9798709at2"/>
<dbReference type="SUPFAM" id="SSF51182">
    <property type="entry name" value="RmlC-like cupins"/>
    <property type="match status" value="1"/>
</dbReference>
<organism evidence="2 3">
    <name type="scientific">Meridianimarinicoccus roseus</name>
    <dbReference type="NCBI Taxonomy" id="2072018"/>
    <lineage>
        <taxon>Bacteria</taxon>
        <taxon>Pseudomonadati</taxon>
        <taxon>Pseudomonadota</taxon>
        <taxon>Alphaproteobacteria</taxon>
        <taxon>Rhodobacterales</taxon>
        <taxon>Paracoccaceae</taxon>
        <taxon>Meridianimarinicoccus</taxon>
    </lineage>
</organism>
<reference evidence="2 3" key="1">
    <citation type="submission" date="2018-05" db="EMBL/GenBank/DDBJ databases">
        <title>Rhodobacteraceae gen. nov., sp. nov. isolated from sea water.</title>
        <authorList>
            <person name="Ren Y."/>
        </authorList>
    </citation>
    <scope>NUCLEOTIDE SEQUENCE [LARGE SCALE GENOMIC DNA]</scope>
    <source>
        <strain evidence="2 3">TG-679</strain>
    </source>
</reference>
<dbReference type="InterPro" id="IPR013096">
    <property type="entry name" value="Cupin_2"/>
</dbReference>
<dbReference type="Proteomes" id="UP000245680">
    <property type="component" value="Unassembled WGS sequence"/>
</dbReference>
<sequence>MDRDFRIFSTEVDTTNLRPLLMRLLPDQGAVEVQRDVAGKEHAWHRHNTDETLVILEGSVRFYWDQGEKICGPGTVISLPAGMMHGSVALDGGAVYLIAFHSVNLPQHG</sequence>
<protein>
    <submittedName>
        <fullName evidence="2">Cupin domain-containing protein</fullName>
    </submittedName>
</protein>